<evidence type="ECO:0000313" key="2">
    <source>
        <dbReference type="EMBL" id="VAH61947.1"/>
    </source>
</evidence>
<name>A0A9R0VJP0_TRITD</name>
<reference evidence="2 3" key="1">
    <citation type="submission" date="2017-09" db="EMBL/GenBank/DDBJ databases">
        <authorList>
            <consortium name="International Durum Wheat Genome Sequencing Consortium (IDWGSC)"/>
            <person name="Milanesi L."/>
        </authorList>
    </citation>
    <scope>NUCLEOTIDE SEQUENCE [LARGE SCALE GENOMIC DNA]</scope>
    <source>
        <strain evidence="3">cv. Svevo</strain>
    </source>
</reference>
<dbReference type="Gramene" id="TRITD3Av1G151590.1">
    <property type="protein sequence ID" value="TRITD3Av1G151590.1"/>
    <property type="gene ID" value="TRITD3Av1G151590"/>
</dbReference>
<protein>
    <submittedName>
        <fullName evidence="2">Uncharacterized protein</fullName>
    </submittedName>
</protein>
<gene>
    <name evidence="2" type="ORF">TRITD_3Av1G151590</name>
</gene>
<proteinExistence type="predicted"/>
<sequence length="100" mass="10878">MITIMSPLSTSEEQAPSSPLSTPEEPAPCSPEFLVQRSIVSPTVATTEVAKASNPTQVEAKEVRLSDLAPMMLDDTDVQTLTLVQKPNGMKLRTTERCNY</sequence>
<evidence type="ECO:0000313" key="3">
    <source>
        <dbReference type="Proteomes" id="UP000324705"/>
    </source>
</evidence>
<evidence type="ECO:0000256" key="1">
    <source>
        <dbReference type="SAM" id="MobiDB-lite"/>
    </source>
</evidence>
<dbReference type="Proteomes" id="UP000324705">
    <property type="component" value="Chromosome 3A"/>
</dbReference>
<dbReference type="EMBL" id="LT934115">
    <property type="protein sequence ID" value="VAH61947.1"/>
    <property type="molecule type" value="Genomic_DNA"/>
</dbReference>
<keyword evidence="3" id="KW-1185">Reference proteome</keyword>
<dbReference type="OMA" id="MITIMSP"/>
<organism evidence="2 3">
    <name type="scientific">Triticum turgidum subsp. durum</name>
    <name type="common">Durum wheat</name>
    <name type="synonym">Triticum durum</name>
    <dbReference type="NCBI Taxonomy" id="4567"/>
    <lineage>
        <taxon>Eukaryota</taxon>
        <taxon>Viridiplantae</taxon>
        <taxon>Streptophyta</taxon>
        <taxon>Embryophyta</taxon>
        <taxon>Tracheophyta</taxon>
        <taxon>Spermatophyta</taxon>
        <taxon>Magnoliopsida</taxon>
        <taxon>Liliopsida</taxon>
        <taxon>Poales</taxon>
        <taxon>Poaceae</taxon>
        <taxon>BOP clade</taxon>
        <taxon>Pooideae</taxon>
        <taxon>Triticodae</taxon>
        <taxon>Triticeae</taxon>
        <taxon>Triticinae</taxon>
        <taxon>Triticum</taxon>
    </lineage>
</organism>
<feature type="region of interest" description="Disordered" evidence="1">
    <location>
        <begin position="1"/>
        <end position="30"/>
    </location>
</feature>
<accession>A0A9R0VJP0</accession>
<dbReference type="AlphaFoldDB" id="A0A9R0VJP0"/>
<feature type="compositionally biased region" description="Polar residues" evidence="1">
    <location>
        <begin position="1"/>
        <end position="21"/>
    </location>
</feature>